<name>E0XSR3_9BACT</name>
<dbReference type="AlphaFoldDB" id="E0XSR3"/>
<organism evidence="1">
    <name type="scientific">uncultured Gemmatimonadales bacterium HF0130_03D03</name>
    <dbReference type="NCBI Taxonomy" id="710742"/>
    <lineage>
        <taxon>Bacteria</taxon>
        <taxon>Pseudomonadati</taxon>
        <taxon>Gemmatimonadota</taxon>
        <taxon>Gemmatimonadia</taxon>
        <taxon>Gemmatimonadales</taxon>
        <taxon>environmental samples</taxon>
    </lineage>
</organism>
<evidence type="ECO:0000313" key="1">
    <source>
        <dbReference type="EMBL" id="ADI17454.1"/>
    </source>
</evidence>
<proteinExistence type="predicted"/>
<accession>E0XSR3</accession>
<protein>
    <submittedName>
        <fullName evidence="1">Uncharacterized protein</fullName>
    </submittedName>
</protein>
<reference evidence="1" key="1">
    <citation type="journal article" date="2011" name="Environ. Microbiol.">
        <title>Time-series analyses of Monterey Bay coastal microbial picoplankton using a 'genome proxy' microarray.</title>
        <authorList>
            <person name="Rich V.I."/>
            <person name="Pham V.D."/>
            <person name="Eppley J."/>
            <person name="Shi Y."/>
            <person name="DeLong E.F."/>
        </authorList>
    </citation>
    <scope>NUCLEOTIDE SEQUENCE</scope>
</reference>
<sequence>MTGQPRDELCPEARFDSVGFAEMHDHSRENASHGLELIDFDPFVRSVRPAYVARAKQGYGLIKQSFEESSVCAESDTSDGGNMSRLSLDGLAEILDEYVVCIGSGWEEAPSPPLYYRRVLAQERICLCGLFYGRLELSSCML</sequence>
<dbReference type="EMBL" id="GU474865">
    <property type="protein sequence ID" value="ADI17454.1"/>
    <property type="molecule type" value="Genomic_DNA"/>
</dbReference>